<dbReference type="Gramene" id="TVU46748">
    <property type="protein sequence ID" value="TVU46748"/>
    <property type="gene ID" value="EJB05_06305"/>
</dbReference>
<feature type="transmembrane region" description="Helical" evidence="1">
    <location>
        <begin position="174"/>
        <end position="196"/>
    </location>
</feature>
<protein>
    <recommendedName>
        <fullName evidence="2">DUF4220 domain-containing protein</fullName>
    </recommendedName>
</protein>
<keyword evidence="4" id="KW-1185">Reference proteome</keyword>
<evidence type="ECO:0000259" key="2">
    <source>
        <dbReference type="Pfam" id="PF13968"/>
    </source>
</evidence>
<evidence type="ECO:0000313" key="3">
    <source>
        <dbReference type="EMBL" id="TVU46748.1"/>
    </source>
</evidence>
<feature type="domain" description="DUF4220" evidence="2">
    <location>
        <begin position="9"/>
        <end position="257"/>
    </location>
</feature>
<proteinExistence type="predicted"/>
<gene>
    <name evidence="3" type="ORF">EJB05_06305</name>
</gene>
<keyword evidence="1" id="KW-1133">Transmembrane helix</keyword>
<comment type="caution">
    <text evidence="3">The sequence shown here is derived from an EMBL/GenBank/DDBJ whole genome shotgun (WGS) entry which is preliminary data.</text>
</comment>
<dbReference type="PANTHER" id="PTHR31325">
    <property type="entry name" value="OS01G0798800 PROTEIN-RELATED"/>
    <property type="match status" value="1"/>
</dbReference>
<dbReference type="Pfam" id="PF13968">
    <property type="entry name" value="DUF4220"/>
    <property type="match status" value="1"/>
</dbReference>
<feature type="non-terminal residue" evidence="3">
    <location>
        <position position="1"/>
    </location>
</feature>
<feature type="transmembrane region" description="Helical" evidence="1">
    <location>
        <begin position="114"/>
        <end position="136"/>
    </location>
</feature>
<accession>A0A5J9WEW4</accession>
<dbReference type="AlphaFoldDB" id="A0A5J9WEW4"/>
<sequence>AEVGNAEAEATKLVRVSTVWRLAETGPVFQYNEGRKHKLQDTCLGLGLFKLLRHKMERQPMAEAGTAQALNFVRRGLLEELGAERAFEVMEQELTFLDEYYQAIIPLALPKPELFFANFAFSLIFILIYVVAVMLVTGNGHIFHVLVSLFRGLVDLSTDMVLQYKCFVHQASFLLSMVLSSCDLIVTFLFTFTFLAVETYEFVQYLISDWHLVSLLCNYARKPALRRLARVQRTIKVALWFRVRTHRIKVHQLTLLRLCQVHPCQAKEAIVKVLNEVLDRIADKRRVRDQEANGNGNGIDEGSCFSNGRDALRRSAFSHL</sequence>
<evidence type="ECO:0000256" key="1">
    <source>
        <dbReference type="SAM" id="Phobius"/>
    </source>
</evidence>
<dbReference type="InterPro" id="IPR025315">
    <property type="entry name" value="DUF4220"/>
</dbReference>
<keyword evidence="1" id="KW-0812">Transmembrane</keyword>
<name>A0A5J9WEW4_9POAL</name>
<organism evidence="3 4">
    <name type="scientific">Eragrostis curvula</name>
    <name type="common">weeping love grass</name>
    <dbReference type="NCBI Taxonomy" id="38414"/>
    <lineage>
        <taxon>Eukaryota</taxon>
        <taxon>Viridiplantae</taxon>
        <taxon>Streptophyta</taxon>
        <taxon>Embryophyta</taxon>
        <taxon>Tracheophyta</taxon>
        <taxon>Spermatophyta</taxon>
        <taxon>Magnoliopsida</taxon>
        <taxon>Liliopsida</taxon>
        <taxon>Poales</taxon>
        <taxon>Poaceae</taxon>
        <taxon>PACMAD clade</taxon>
        <taxon>Chloridoideae</taxon>
        <taxon>Eragrostideae</taxon>
        <taxon>Eragrostidinae</taxon>
        <taxon>Eragrostis</taxon>
    </lineage>
</organism>
<dbReference type="OrthoDB" id="679155at2759"/>
<dbReference type="EMBL" id="RWGY01000004">
    <property type="protein sequence ID" value="TVU46748.1"/>
    <property type="molecule type" value="Genomic_DNA"/>
</dbReference>
<keyword evidence="1" id="KW-0472">Membrane</keyword>
<evidence type="ECO:0000313" key="4">
    <source>
        <dbReference type="Proteomes" id="UP000324897"/>
    </source>
</evidence>
<reference evidence="3 4" key="1">
    <citation type="journal article" date="2019" name="Sci. Rep.">
        <title>A high-quality genome of Eragrostis curvula grass provides insights into Poaceae evolution and supports new strategies to enhance forage quality.</title>
        <authorList>
            <person name="Carballo J."/>
            <person name="Santos B.A.C.M."/>
            <person name="Zappacosta D."/>
            <person name="Garbus I."/>
            <person name="Selva J.P."/>
            <person name="Gallo C.A."/>
            <person name="Diaz A."/>
            <person name="Albertini E."/>
            <person name="Caccamo M."/>
            <person name="Echenique V."/>
        </authorList>
    </citation>
    <scope>NUCLEOTIDE SEQUENCE [LARGE SCALE GENOMIC DNA]</scope>
    <source>
        <strain evidence="4">cv. Victoria</strain>
        <tissue evidence="3">Leaf</tissue>
    </source>
</reference>
<dbReference type="Proteomes" id="UP000324897">
    <property type="component" value="Chromosome 5"/>
</dbReference>